<dbReference type="CDD" id="cd01671">
    <property type="entry name" value="CARD"/>
    <property type="match status" value="1"/>
</dbReference>
<evidence type="ECO:0000313" key="2">
    <source>
        <dbReference type="EMBL" id="KAK9728847.1"/>
    </source>
</evidence>
<dbReference type="InterPro" id="IPR011029">
    <property type="entry name" value="DEATH-like_dom_sf"/>
</dbReference>
<proteinExistence type="predicted"/>
<feature type="domain" description="CARD" evidence="1">
    <location>
        <begin position="1"/>
        <end position="88"/>
    </location>
</feature>
<reference evidence="2 3" key="1">
    <citation type="journal article" date="2024" name="BMC Genomics">
        <title>De novo assembly and annotation of Popillia japonica's genome with initial clues to its potential as an invasive pest.</title>
        <authorList>
            <person name="Cucini C."/>
            <person name="Boschi S."/>
            <person name="Funari R."/>
            <person name="Cardaioli E."/>
            <person name="Iannotti N."/>
            <person name="Marturano G."/>
            <person name="Paoli F."/>
            <person name="Bruttini M."/>
            <person name="Carapelli A."/>
            <person name="Frati F."/>
            <person name="Nardi F."/>
        </authorList>
    </citation>
    <scope>NUCLEOTIDE SEQUENCE [LARGE SCALE GENOMIC DNA]</scope>
    <source>
        <strain evidence="2">DMR45628</strain>
    </source>
</reference>
<dbReference type="PROSITE" id="PS50209">
    <property type="entry name" value="CARD"/>
    <property type="match status" value="1"/>
</dbReference>
<comment type="caution">
    <text evidence="2">The sequence shown here is derived from an EMBL/GenBank/DDBJ whole genome shotgun (WGS) entry which is preliminary data.</text>
</comment>
<dbReference type="AlphaFoldDB" id="A0AAW1L5H9"/>
<evidence type="ECO:0000259" key="1">
    <source>
        <dbReference type="PROSITE" id="PS50209"/>
    </source>
</evidence>
<dbReference type="Proteomes" id="UP001458880">
    <property type="component" value="Unassembled WGS sequence"/>
</dbReference>
<evidence type="ECO:0000313" key="3">
    <source>
        <dbReference type="Proteomes" id="UP001458880"/>
    </source>
</evidence>
<protein>
    <submittedName>
        <fullName evidence="2">Caspase recruitment domain</fullName>
    </submittedName>
</protein>
<name>A0AAW1L5H9_POPJA</name>
<dbReference type="InterPro" id="IPR001315">
    <property type="entry name" value="CARD"/>
</dbReference>
<accession>A0AAW1L5H9</accession>
<sequence length="92" mass="10792">MDIKQVLTLRNLHSNIVHQCNFQMLLPHLMEHCVFSREDYPLCHKNGIHLGDEILFVLPTKGPQAFNHFVRALEETKQQNIADHIMKTLNEF</sequence>
<gene>
    <name evidence="2" type="ORF">QE152_g16978</name>
</gene>
<dbReference type="EMBL" id="JASPKY010000166">
    <property type="protein sequence ID" value="KAK9728847.1"/>
    <property type="molecule type" value="Genomic_DNA"/>
</dbReference>
<dbReference type="Pfam" id="PF00619">
    <property type="entry name" value="CARD"/>
    <property type="match status" value="1"/>
</dbReference>
<keyword evidence="3" id="KW-1185">Reference proteome</keyword>
<dbReference type="Gene3D" id="1.10.533.10">
    <property type="entry name" value="Death Domain, Fas"/>
    <property type="match status" value="1"/>
</dbReference>
<dbReference type="SUPFAM" id="SSF47986">
    <property type="entry name" value="DEATH domain"/>
    <property type="match status" value="1"/>
</dbReference>
<organism evidence="2 3">
    <name type="scientific">Popillia japonica</name>
    <name type="common">Japanese beetle</name>
    <dbReference type="NCBI Taxonomy" id="7064"/>
    <lineage>
        <taxon>Eukaryota</taxon>
        <taxon>Metazoa</taxon>
        <taxon>Ecdysozoa</taxon>
        <taxon>Arthropoda</taxon>
        <taxon>Hexapoda</taxon>
        <taxon>Insecta</taxon>
        <taxon>Pterygota</taxon>
        <taxon>Neoptera</taxon>
        <taxon>Endopterygota</taxon>
        <taxon>Coleoptera</taxon>
        <taxon>Polyphaga</taxon>
        <taxon>Scarabaeiformia</taxon>
        <taxon>Scarabaeidae</taxon>
        <taxon>Rutelinae</taxon>
        <taxon>Popillia</taxon>
    </lineage>
</organism>
<dbReference type="GO" id="GO:0042981">
    <property type="term" value="P:regulation of apoptotic process"/>
    <property type="evidence" value="ECO:0007669"/>
    <property type="project" value="InterPro"/>
</dbReference>